<feature type="binding site" evidence="11">
    <location>
        <position position="70"/>
    </location>
    <ligand>
        <name>substrate</name>
    </ligand>
</feature>
<dbReference type="PANTHER" id="PTHR30480:SF13">
    <property type="entry name" value="BETA-HEXOSAMINIDASE"/>
    <property type="match status" value="1"/>
</dbReference>
<dbReference type="InterPro" id="IPR001764">
    <property type="entry name" value="Glyco_hydro_3_N"/>
</dbReference>
<dbReference type="EC" id="3.2.1.52" evidence="11"/>
<feature type="site" description="Important for catalytic activity" evidence="11">
    <location>
        <position position="174"/>
    </location>
</feature>
<keyword evidence="5 11" id="KW-0133">Cell shape</keyword>
<dbReference type="FunFam" id="3.20.20.300:FF:000001">
    <property type="entry name" value="Beta-hexosaminidase"/>
    <property type="match status" value="1"/>
</dbReference>
<evidence type="ECO:0000256" key="5">
    <source>
        <dbReference type="ARBA" id="ARBA00022960"/>
    </source>
</evidence>
<feature type="binding site" evidence="11">
    <location>
        <position position="62"/>
    </location>
    <ligand>
        <name>substrate</name>
    </ligand>
</feature>
<evidence type="ECO:0000256" key="4">
    <source>
        <dbReference type="ARBA" id="ARBA00022801"/>
    </source>
</evidence>
<comment type="subcellular location">
    <subcellularLocation>
        <location evidence="11">Cytoplasm</location>
    </subcellularLocation>
</comment>
<evidence type="ECO:0000256" key="3">
    <source>
        <dbReference type="ARBA" id="ARBA00022618"/>
    </source>
</evidence>
<dbReference type="Proteomes" id="UP000255169">
    <property type="component" value="Unassembled WGS sequence"/>
</dbReference>
<dbReference type="GO" id="GO:0005975">
    <property type="term" value="P:carbohydrate metabolic process"/>
    <property type="evidence" value="ECO:0007669"/>
    <property type="project" value="InterPro"/>
</dbReference>
<comment type="pathway">
    <text evidence="10 11">Cell wall biogenesis; peptidoglycan recycling.</text>
</comment>
<dbReference type="EMBL" id="UHJG01000001">
    <property type="protein sequence ID" value="SUP99416.1"/>
    <property type="molecule type" value="Genomic_DNA"/>
</dbReference>
<dbReference type="AlphaFoldDB" id="A0A380QM31"/>
<dbReference type="InterPro" id="IPR022956">
    <property type="entry name" value="Beta_hexosaminidase_bac"/>
</dbReference>
<comment type="catalytic activity">
    <reaction evidence="1 11">
        <text>Hydrolysis of terminal non-reducing N-acetyl-D-hexosamine residues in N-acetyl-beta-D-hexosaminides.</text>
        <dbReference type="EC" id="3.2.1.52"/>
    </reaction>
</comment>
<organism evidence="13 14">
    <name type="scientific">Yersinia ruckeri</name>
    <dbReference type="NCBI Taxonomy" id="29486"/>
    <lineage>
        <taxon>Bacteria</taxon>
        <taxon>Pseudomonadati</taxon>
        <taxon>Pseudomonadota</taxon>
        <taxon>Gammaproteobacteria</taxon>
        <taxon>Enterobacterales</taxon>
        <taxon>Yersiniaceae</taxon>
        <taxon>Yersinia</taxon>
    </lineage>
</organism>
<dbReference type="InterPro" id="IPR017853">
    <property type="entry name" value="GH"/>
</dbReference>
<evidence type="ECO:0000256" key="1">
    <source>
        <dbReference type="ARBA" id="ARBA00001231"/>
    </source>
</evidence>
<keyword evidence="4 11" id="KW-0378">Hydrolase</keyword>
<dbReference type="Pfam" id="PF00933">
    <property type="entry name" value="Glyco_hydro_3"/>
    <property type="match status" value="1"/>
</dbReference>
<feature type="binding site" evidence="11">
    <location>
        <begin position="163"/>
        <end position="164"/>
    </location>
    <ligand>
        <name>substrate</name>
    </ligand>
</feature>
<evidence type="ECO:0000256" key="8">
    <source>
        <dbReference type="ARBA" id="ARBA00023306"/>
    </source>
</evidence>
<feature type="binding site" evidence="11">
    <location>
        <position position="133"/>
    </location>
    <ligand>
        <name>substrate</name>
    </ligand>
</feature>
<evidence type="ECO:0000313" key="14">
    <source>
        <dbReference type="Proteomes" id="UP000255169"/>
    </source>
</evidence>
<gene>
    <name evidence="13" type="primary">bglX1</name>
    <name evidence="11" type="synonym">nagZ</name>
    <name evidence="13" type="ORF">NCTC10476_00646</name>
</gene>
<dbReference type="GO" id="GO:0051301">
    <property type="term" value="P:cell division"/>
    <property type="evidence" value="ECO:0007669"/>
    <property type="project" value="UniProtKB-KW"/>
</dbReference>
<evidence type="ECO:0000256" key="7">
    <source>
        <dbReference type="ARBA" id="ARBA00023295"/>
    </source>
</evidence>
<keyword evidence="2 11" id="KW-0963">Cytoplasm</keyword>
<evidence type="ECO:0000313" key="13">
    <source>
        <dbReference type="EMBL" id="SUP99416.1"/>
    </source>
</evidence>
<dbReference type="STRING" id="29486.UGYR_00340"/>
<proteinExistence type="inferred from homology"/>
<evidence type="ECO:0000256" key="11">
    <source>
        <dbReference type="HAMAP-Rule" id="MF_00364"/>
    </source>
</evidence>
<feature type="domain" description="Glycoside hydrolase family 3 N-terminal" evidence="12">
    <location>
        <begin position="9"/>
        <end position="296"/>
    </location>
</feature>
<dbReference type="PANTHER" id="PTHR30480">
    <property type="entry name" value="BETA-HEXOSAMINIDASE-RELATED"/>
    <property type="match status" value="1"/>
</dbReference>
<dbReference type="InterPro" id="IPR036962">
    <property type="entry name" value="Glyco_hydro_3_N_sf"/>
</dbReference>
<dbReference type="InterPro" id="IPR050226">
    <property type="entry name" value="NagZ_Beta-hexosaminidase"/>
</dbReference>
<dbReference type="GO" id="GO:0009254">
    <property type="term" value="P:peptidoglycan turnover"/>
    <property type="evidence" value="ECO:0007669"/>
    <property type="project" value="UniProtKB-UniRule"/>
</dbReference>
<comment type="similarity">
    <text evidence="11">Belongs to the glycosyl hydrolase 3 family. NagZ subfamily.</text>
</comment>
<evidence type="ECO:0000256" key="9">
    <source>
        <dbReference type="ARBA" id="ARBA00023316"/>
    </source>
</evidence>
<sequence>MGPVMLDVASYELDAEEREILQHPLVGGLILFSRNFHDAEQLRELVRQIRAASRDRLVVAVDQEGGRVQRFREGFTRLPAAQSFAALNDAETAGRLAQEAGWLMAAEMIAMDIDISFAPVLDIGHVSAAIGERSFHSEPLKALEMAERFIMGMHSAGMKTTGKHFPGHGAVTADSHKETPRDTRPLAEIRAHDMVIFRELIQRKLLDAIMPAHVIYTDADPRPASGSAYWLQQILRQELGFEGIIFSDDLSMEGAAIMGSYAERGQASLDAGCDMILVCNHRQGAVSVLDNLSPIKADKLSQLYHRGQFSRKELLGSARWQQANKALAALSERWDTHKQGLGN</sequence>
<dbReference type="GO" id="GO:0071555">
    <property type="term" value="P:cell wall organization"/>
    <property type="evidence" value="ECO:0007669"/>
    <property type="project" value="UniProtKB-KW"/>
</dbReference>
<dbReference type="KEGG" id="yrb:UGYR_00340"/>
<dbReference type="SUPFAM" id="SSF51445">
    <property type="entry name" value="(Trans)glycosidases"/>
    <property type="match status" value="1"/>
</dbReference>
<comment type="function">
    <text evidence="11">Plays a role in peptidoglycan recycling by cleaving the terminal beta-1,4-linked N-acetylglucosamine (GlcNAc) from peptide-linked peptidoglycan fragments, giving rise to free GlcNAc, anhydro-N-acetylmuramic acid and anhydro-N-acetylmuramic acid-linked peptides.</text>
</comment>
<dbReference type="GO" id="GO:0005737">
    <property type="term" value="C:cytoplasm"/>
    <property type="evidence" value="ECO:0007669"/>
    <property type="project" value="UniProtKB-SubCell"/>
</dbReference>
<evidence type="ECO:0000256" key="6">
    <source>
        <dbReference type="ARBA" id="ARBA00022984"/>
    </source>
</evidence>
<dbReference type="GO" id="GO:0004563">
    <property type="term" value="F:beta-N-acetylhexosaminidase activity"/>
    <property type="evidence" value="ECO:0007669"/>
    <property type="project" value="UniProtKB-UniRule"/>
</dbReference>
<keyword evidence="14" id="KW-1185">Reference proteome</keyword>
<reference evidence="13 14" key="1">
    <citation type="submission" date="2018-06" db="EMBL/GenBank/DDBJ databases">
        <authorList>
            <consortium name="Pathogen Informatics"/>
            <person name="Doyle S."/>
        </authorList>
    </citation>
    <scope>NUCLEOTIDE SEQUENCE [LARGE SCALE GENOMIC DNA]</scope>
    <source>
        <strain evidence="13 14">NCTC10476</strain>
    </source>
</reference>
<name>A0A380QM31_YERRU</name>
<keyword evidence="6 11" id="KW-0573">Peptidoglycan synthesis</keyword>
<accession>A0A380QM31</accession>
<dbReference type="PROSITE" id="PS00775">
    <property type="entry name" value="GLYCOSYL_HYDROL_F3"/>
    <property type="match status" value="1"/>
</dbReference>
<feature type="active site" description="Nucleophile" evidence="11">
    <location>
        <position position="248"/>
    </location>
</feature>
<dbReference type="UniPathway" id="UPA00544"/>
<dbReference type="Gene3D" id="3.20.20.300">
    <property type="entry name" value="Glycoside hydrolase, family 3, N-terminal domain"/>
    <property type="match status" value="1"/>
</dbReference>
<evidence type="ECO:0000259" key="12">
    <source>
        <dbReference type="Pfam" id="PF00933"/>
    </source>
</evidence>
<dbReference type="HAMAP" id="MF_00364">
    <property type="entry name" value="NagZ"/>
    <property type="match status" value="1"/>
</dbReference>
<evidence type="ECO:0000256" key="2">
    <source>
        <dbReference type="ARBA" id="ARBA00022490"/>
    </source>
</evidence>
<dbReference type="OrthoDB" id="9786661at2"/>
<dbReference type="NCBIfam" id="NF003740">
    <property type="entry name" value="PRK05337.1"/>
    <property type="match status" value="1"/>
</dbReference>
<dbReference type="GO" id="GO:0009252">
    <property type="term" value="P:peptidoglycan biosynthetic process"/>
    <property type="evidence" value="ECO:0007669"/>
    <property type="project" value="UniProtKB-KW"/>
</dbReference>
<evidence type="ECO:0000256" key="10">
    <source>
        <dbReference type="ARBA" id="ARBA00037880"/>
    </source>
</evidence>
<feature type="active site" description="Proton donor/acceptor" evidence="11">
    <location>
        <position position="176"/>
    </location>
</feature>
<keyword evidence="7 11" id="KW-0326">Glycosidase</keyword>
<dbReference type="InterPro" id="IPR019800">
    <property type="entry name" value="Glyco_hydro_3_AS"/>
</dbReference>
<keyword evidence="3 11" id="KW-0132">Cell division</keyword>
<dbReference type="GO" id="GO:0008360">
    <property type="term" value="P:regulation of cell shape"/>
    <property type="evidence" value="ECO:0007669"/>
    <property type="project" value="UniProtKB-KW"/>
</dbReference>
<keyword evidence="9 11" id="KW-0961">Cell wall biogenesis/degradation</keyword>
<keyword evidence="8 11" id="KW-0131">Cell cycle</keyword>
<protein>
    <recommendedName>
        <fullName evidence="11">Beta-hexosaminidase</fullName>
        <ecNumber evidence="11">3.2.1.52</ecNumber>
    </recommendedName>
    <alternativeName>
        <fullName evidence="11">Beta-N-acetylhexosaminidase</fullName>
    </alternativeName>
    <alternativeName>
        <fullName evidence="11">N-acetyl-beta-glucosaminidase</fullName>
    </alternativeName>
</protein>